<dbReference type="SUPFAM" id="SSF46458">
    <property type="entry name" value="Globin-like"/>
    <property type="match status" value="1"/>
</dbReference>
<dbReference type="Gene3D" id="1.10.490.10">
    <property type="entry name" value="Globins"/>
    <property type="match status" value="1"/>
</dbReference>
<evidence type="ECO:0000256" key="4">
    <source>
        <dbReference type="ARBA" id="ARBA00023004"/>
    </source>
</evidence>
<dbReference type="Pfam" id="PF01152">
    <property type="entry name" value="Bac_globin"/>
    <property type="match status" value="1"/>
</dbReference>
<name>A0A839AG11_9HYPH</name>
<evidence type="ECO:0000256" key="3">
    <source>
        <dbReference type="ARBA" id="ARBA00022723"/>
    </source>
</evidence>
<keyword evidence="2 5" id="KW-0349">Heme</keyword>
<dbReference type="InterPro" id="IPR009050">
    <property type="entry name" value="Globin-like_sf"/>
</dbReference>
<keyword evidence="7" id="KW-1185">Reference proteome</keyword>
<evidence type="ECO:0000256" key="5">
    <source>
        <dbReference type="PIRSR" id="PIRSR601486-1"/>
    </source>
</evidence>
<dbReference type="InterPro" id="IPR012292">
    <property type="entry name" value="Globin/Proto"/>
</dbReference>
<dbReference type="AlphaFoldDB" id="A0A839AG11"/>
<keyword evidence="1" id="KW-0813">Transport</keyword>
<evidence type="ECO:0008006" key="8">
    <source>
        <dbReference type="Google" id="ProtNLM"/>
    </source>
</evidence>
<evidence type="ECO:0000256" key="1">
    <source>
        <dbReference type="ARBA" id="ARBA00022448"/>
    </source>
</evidence>
<gene>
    <name evidence="6" type="ORF">H2509_12625</name>
</gene>
<dbReference type="GO" id="GO:0019825">
    <property type="term" value="F:oxygen binding"/>
    <property type="evidence" value="ECO:0007669"/>
    <property type="project" value="InterPro"/>
</dbReference>
<sequence>MTLYLRLGGRPAIEAAVSSLLRRLREDSLFAGQPHSPLRTCPREGLTEFLVYIFAGSPTYEGRALGEAHGGLFLDTPRYDRFVDHLVSIFSNDGTNARIAIEARYVLERVRPFVLNSPQVIEA</sequence>
<evidence type="ECO:0000313" key="6">
    <source>
        <dbReference type="EMBL" id="MBA5777968.1"/>
    </source>
</evidence>
<dbReference type="RefSeq" id="WP_182165909.1">
    <property type="nucleotide sequence ID" value="NZ_JACFXV010000054.1"/>
</dbReference>
<protein>
    <recommendedName>
        <fullName evidence="8">Group 1 truncated hemoglobin</fullName>
    </recommendedName>
</protein>
<dbReference type="EMBL" id="JACFXV010000054">
    <property type="protein sequence ID" value="MBA5777968.1"/>
    <property type="molecule type" value="Genomic_DNA"/>
</dbReference>
<comment type="caution">
    <text evidence="6">The sequence shown here is derived from an EMBL/GenBank/DDBJ whole genome shotgun (WGS) entry which is preliminary data.</text>
</comment>
<evidence type="ECO:0000256" key="2">
    <source>
        <dbReference type="ARBA" id="ARBA00022617"/>
    </source>
</evidence>
<dbReference type="GO" id="GO:0046872">
    <property type="term" value="F:metal ion binding"/>
    <property type="evidence" value="ECO:0007669"/>
    <property type="project" value="UniProtKB-KW"/>
</dbReference>
<organism evidence="6 7">
    <name type="scientific">Stappia albiluteola</name>
    <dbReference type="NCBI Taxonomy" id="2758565"/>
    <lineage>
        <taxon>Bacteria</taxon>
        <taxon>Pseudomonadati</taxon>
        <taxon>Pseudomonadota</taxon>
        <taxon>Alphaproteobacteria</taxon>
        <taxon>Hyphomicrobiales</taxon>
        <taxon>Stappiaceae</taxon>
        <taxon>Stappia</taxon>
    </lineage>
</organism>
<accession>A0A839AG11</accession>
<dbReference type="GO" id="GO:0020037">
    <property type="term" value="F:heme binding"/>
    <property type="evidence" value="ECO:0007669"/>
    <property type="project" value="InterPro"/>
</dbReference>
<feature type="binding site" description="distal binding residue" evidence="5">
    <location>
        <position position="69"/>
    </location>
    <ligand>
        <name>heme</name>
        <dbReference type="ChEBI" id="CHEBI:30413"/>
    </ligand>
    <ligandPart>
        <name>Fe</name>
        <dbReference type="ChEBI" id="CHEBI:18248"/>
    </ligandPart>
</feature>
<reference evidence="6 7" key="1">
    <citation type="submission" date="2020-07" db="EMBL/GenBank/DDBJ databases">
        <title>Stappia sp., F7233, whole genome shotgun sequencing project.</title>
        <authorList>
            <person name="Jiang S."/>
            <person name="Liu Z.W."/>
            <person name="Du Z.J."/>
        </authorList>
    </citation>
    <scope>NUCLEOTIDE SEQUENCE [LARGE SCALE GENOMIC DNA]</scope>
    <source>
        <strain evidence="6 7">F7233</strain>
    </source>
</reference>
<dbReference type="InterPro" id="IPR001486">
    <property type="entry name" value="Hemoglobin_trunc"/>
</dbReference>
<evidence type="ECO:0000313" key="7">
    <source>
        <dbReference type="Proteomes" id="UP000541109"/>
    </source>
</evidence>
<proteinExistence type="predicted"/>
<dbReference type="Proteomes" id="UP000541109">
    <property type="component" value="Unassembled WGS sequence"/>
</dbReference>
<keyword evidence="3 5" id="KW-0479">Metal-binding</keyword>
<keyword evidence="4 5" id="KW-0408">Iron</keyword>